<dbReference type="PANTHER" id="PTHR24078:SF522">
    <property type="entry name" value="DNAJ CHAPERONE C-TERMINAL DOMAIN-CONTAINING PROTEIN"/>
    <property type="match status" value="1"/>
</dbReference>
<dbReference type="FunFam" id="2.60.260.20:FF:000006">
    <property type="entry name" value="DnaJ subfamily B member 13"/>
    <property type="match status" value="1"/>
</dbReference>
<dbReference type="SUPFAM" id="SSF46565">
    <property type="entry name" value="Chaperone J-domain"/>
    <property type="match status" value="1"/>
</dbReference>
<dbReference type="Pfam" id="PF00226">
    <property type="entry name" value="DnaJ"/>
    <property type="match status" value="1"/>
</dbReference>
<dbReference type="GO" id="GO:0051087">
    <property type="term" value="F:protein-folding chaperone binding"/>
    <property type="evidence" value="ECO:0007669"/>
    <property type="project" value="TreeGrafter"/>
</dbReference>
<dbReference type="InterPro" id="IPR008971">
    <property type="entry name" value="HSP40/DnaJ_pept-bd"/>
</dbReference>
<feature type="compositionally biased region" description="Low complexity" evidence="2">
    <location>
        <begin position="103"/>
        <end position="117"/>
    </location>
</feature>
<feature type="compositionally biased region" description="Polar residues" evidence="2">
    <location>
        <begin position="125"/>
        <end position="139"/>
    </location>
</feature>
<feature type="domain" description="J" evidence="3">
    <location>
        <begin position="28"/>
        <end position="87"/>
    </location>
</feature>
<dbReference type="GO" id="GO:0005829">
    <property type="term" value="C:cytosol"/>
    <property type="evidence" value="ECO:0007669"/>
    <property type="project" value="TreeGrafter"/>
</dbReference>
<sequence>MKNKHNQKEENAQKETGEEEEEEDQKQDFYTTLNLPKDASPSDIRNAYKALVRRWHPDKNPPSLREEAEAKFKAITQAYEALNDKDNQNMFGLRQGSKREDPSSTISFSTSSSSSGSNYRHRSADSLSHSASRRPTTSKATSSFSYTILRKKPPPIEKRLDCSLEELCFGCVKKIMITRDVVSTNGSTIVKEQELLRIKVKPGWKKGTKITFEGMGDEKPGSLPADIIFSIAEKHHPLFKREGNDLVLAVEIPLVKALTGCTLSIPLLGGEKTNCVFDEVIHPGYEKVINGQGMPNAREKGGRGDLHIKFRISFPTKLSEEQRSGIVELLQSS</sequence>
<comment type="caution">
    <text evidence="4">The sequence shown here is derived from an EMBL/GenBank/DDBJ whole genome shotgun (WGS) entry which is preliminary data.</text>
</comment>
<dbReference type="PROSITE" id="PS50076">
    <property type="entry name" value="DNAJ_2"/>
    <property type="match status" value="1"/>
</dbReference>
<dbReference type="InterPro" id="IPR036869">
    <property type="entry name" value="J_dom_sf"/>
</dbReference>
<gene>
    <name evidence="4" type="ORF">QJS04_geneDACA001853</name>
</gene>
<dbReference type="Proteomes" id="UP001179952">
    <property type="component" value="Unassembled WGS sequence"/>
</dbReference>
<name>A0AAV9BIF3_ACOGR</name>
<dbReference type="InterPro" id="IPR051339">
    <property type="entry name" value="DnaJ_subfamily_B"/>
</dbReference>
<keyword evidence="1" id="KW-0143">Chaperone</keyword>
<dbReference type="CDD" id="cd06257">
    <property type="entry name" value="DnaJ"/>
    <property type="match status" value="1"/>
</dbReference>
<dbReference type="GO" id="GO:0051082">
    <property type="term" value="F:unfolded protein binding"/>
    <property type="evidence" value="ECO:0007669"/>
    <property type="project" value="InterPro"/>
</dbReference>
<evidence type="ECO:0000313" key="4">
    <source>
        <dbReference type="EMBL" id="KAK1276538.1"/>
    </source>
</evidence>
<dbReference type="Pfam" id="PF01556">
    <property type="entry name" value="DnaJ_C"/>
    <property type="match status" value="1"/>
</dbReference>
<reference evidence="4" key="1">
    <citation type="journal article" date="2023" name="Nat. Commun.">
        <title>Diploid and tetraploid genomes of Acorus and the evolution of monocots.</title>
        <authorList>
            <person name="Ma L."/>
            <person name="Liu K.W."/>
            <person name="Li Z."/>
            <person name="Hsiao Y.Y."/>
            <person name="Qi Y."/>
            <person name="Fu T."/>
            <person name="Tang G.D."/>
            <person name="Zhang D."/>
            <person name="Sun W.H."/>
            <person name="Liu D.K."/>
            <person name="Li Y."/>
            <person name="Chen G.Z."/>
            <person name="Liu X.D."/>
            <person name="Liao X.Y."/>
            <person name="Jiang Y.T."/>
            <person name="Yu X."/>
            <person name="Hao Y."/>
            <person name="Huang J."/>
            <person name="Zhao X.W."/>
            <person name="Ke S."/>
            <person name="Chen Y.Y."/>
            <person name="Wu W.L."/>
            <person name="Hsu J.L."/>
            <person name="Lin Y.F."/>
            <person name="Huang M.D."/>
            <person name="Li C.Y."/>
            <person name="Huang L."/>
            <person name="Wang Z.W."/>
            <person name="Zhao X."/>
            <person name="Zhong W.Y."/>
            <person name="Peng D.H."/>
            <person name="Ahmad S."/>
            <person name="Lan S."/>
            <person name="Zhang J.S."/>
            <person name="Tsai W.C."/>
            <person name="Van de Peer Y."/>
            <person name="Liu Z.J."/>
        </authorList>
    </citation>
    <scope>NUCLEOTIDE SEQUENCE</scope>
    <source>
        <strain evidence="4">SCP</strain>
    </source>
</reference>
<dbReference type="SMART" id="SM00271">
    <property type="entry name" value="DnaJ"/>
    <property type="match status" value="1"/>
</dbReference>
<dbReference type="CDD" id="cd10747">
    <property type="entry name" value="DnaJ_C"/>
    <property type="match status" value="1"/>
</dbReference>
<feature type="region of interest" description="Disordered" evidence="2">
    <location>
        <begin position="81"/>
        <end position="139"/>
    </location>
</feature>
<evidence type="ECO:0000259" key="3">
    <source>
        <dbReference type="PROSITE" id="PS50076"/>
    </source>
</evidence>
<dbReference type="GO" id="GO:0005783">
    <property type="term" value="C:endoplasmic reticulum"/>
    <property type="evidence" value="ECO:0007669"/>
    <property type="project" value="UniProtKB-ARBA"/>
</dbReference>
<evidence type="ECO:0000256" key="1">
    <source>
        <dbReference type="ARBA" id="ARBA00023186"/>
    </source>
</evidence>
<dbReference type="PRINTS" id="PR00625">
    <property type="entry name" value="JDOMAIN"/>
</dbReference>
<dbReference type="GO" id="GO:0006457">
    <property type="term" value="P:protein folding"/>
    <property type="evidence" value="ECO:0007669"/>
    <property type="project" value="InterPro"/>
</dbReference>
<accession>A0AAV9BIF3</accession>
<dbReference type="InterPro" id="IPR001623">
    <property type="entry name" value="DnaJ_domain"/>
</dbReference>
<proteinExistence type="predicted"/>
<keyword evidence="5" id="KW-1185">Reference proteome</keyword>
<dbReference type="Gene3D" id="2.60.260.20">
    <property type="entry name" value="Urease metallochaperone UreE, N-terminal domain"/>
    <property type="match status" value="2"/>
</dbReference>
<reference evidence="4" key="2">
    <citation type="submission" date="2023-06" db="EMBL/GenBank/DDBJ databases">
        <authorList>
            <person name="Ma L."/>
            <person name="Liu K.-W."/>
            <person name="Li Z."/>
            <person name="Hsiao Y.-Y."/>
            <person name="Qi Y."/>
            <person name="Fu T."/>
            <person name="Tang G."/>
            <person name="Zhang D."/>
            <person name="Sun W.-H."/>
            <person name="Liu D.-K."/>
            <person name="Li Y."/>
            <person name="Chen G.-Z."/>
            <person name="Liu X.-D."/>
            <person name="Liao X.-Y."/>
            <person name="Jiang Y.-T."/>
            <person name="Yu X."/>
            <person name="Hao Y."/>
            <person name="Huang J."/>
            <person name="Zhao X.-W."/>
            <person name="Ke S."/>
            <person name="Chen Y.-Y."/>
            <person name="Wu W.-L."/>
            <person name="Hsu J.-L."/>
            <person name="Lin Y.-F."/>
            <person name="Huang M.-D."/>
            <person name="Li C.-Y."/>
            <person name="Huang L."/>
            <person name="Wang Z.-W."/>
            <person name="Zhao X."/>
            <person name="Zhong W.-Y."/>
            <person name="Peng D.-H."/>
            <person name="Ahmad S."/>
            <person name="Lan S."/>
            <person name="Zhang J.-S."/>
            <person name="Tsai W.-C."/>
            <person name="Van De Peer Y."/>
            <person name="Liu Z.-J."/>
        </authorList>
    </citation>
    <scope>NUCLEOTIDE SEQUENCE</scope>
    <source>
        <strain evidence="4">SCP</strain>
        <tissue evidence="4">Leaves</tissue>
    </source>
</reference>
<dbReference type="Gene3D" id="1.10.287.110">
    <property type="entry name" value="DnaJ domain"/>
    <property type="match status" value="1"/>
</dbReference>
<evidence type="ECO:0000313" key="5">
    <source>
        <dbReference type="Proteomes" id="UP001179952"/>
    </source>
</evidence>
<protein>
    <recommendedName>
        <fullName evidence="3">J domain-containing protein</fullName>
    </recommendedName>
</protein>
<dbReference type="AlphaFoldDB" id="A0AAV9BIF3"/>
<feature type="compositionally biased region" description="Basic and acidic residues" evidence="2">
    <location>
        <begin position="1"/>
        <end position="16"/>
    </location>
</feature>
<dbReference type="FunFam" id="2.60.260.20:FF:000002">
    <property type="entry name" value="Dnaj homolog subfamily b member"/>
    <property type="match status" value="1"/>
</dbReference>
<dbReference type="EMBL" id="JAUJYN010000003">
    <property type="protein sequence ID" value="KAK1276538.1"/>
    <property type="molecule type" value="Genomic_DNA"/>
</dbReference>
<evidence type="ECO:0000256" key="2">
    <source>
        <dbReference type="SAM" id="MobiDB-lite"/>
    </source>
</evidence>
<dbReference type="InterPro" id="IPR002939">
    <property type="entry name" value="DnaJ_C"/>
</dbReference>
<organism evidence="4 5">
    <name type="scientific">Acorus gramineus</name>
    <name type="common">Dwarf sweet flag</name>
    <dbReference type="NCBI Taxonomy" id="55184"/>
    <lineage>
        <taxon>Eukaryota</taxon>
        <taxon>Viridiplantae</taxon>
        <taxon>Streptophyta</taxon>
        <taxon>Embryophyta</taxon>
        <taxon>Tracheophyta</taxon>
        <taxon>Spermatophyta</taxon>
        <taxon>Magnoliopsida</taxon>
        <taxon>Liliopsida</taxon>
        <taxon>Acoraceae</taxon>
        <taxon>Acorus</taxon>
    </lineage>
</organism>
<dbReference type="PANTHER" id="PTHR24078">
    <property type="entry name" value="DNAJ HOMOLOG SUBFAMILY C MEMBER"/>
    <property type="match status" value="1"/>
</dbReference>
<dbReference type="SUPFAM" id="SSF49493">
    <property type="entry name" value="HSP40/DnaJ peptide-binding domain"/>
    <property type="match status" value="2"/>
</dbReference>
<feature type="region of interest" description="Disordered" evidence="2">
    <location>
        <begin position="1"/>
        <end position="42"/>
    </location>
</feature>